<name>A0A4U5M057_STECR</name>
<keyword evidence="1" id="KW-0812">Transmembrane</keyword>
<keyword evidence="1" id="KW-1133">Transmembrane helix</keyword>
<comment type="caution">
    <text evidence="2">The sequence shown here is derived from an EMBL/GenBank/DDBJ whole genome shotgun (WGS) entry which is preliminary data.</text>
</comment>
<dbReference type="EMBL" id="AZBU02000010">
    <property type="protein sequence ID" value="TKR62000.1"/>
    <property type="molecule type" value="Genomic_DNA"/>
</dbReference>
<reference evidence="2 3" key="2">
    <citation type="journal article" date="2019" name="G3 (Bethesda)">
        <title>Hybrid Assembly of the Genome of the Entomopathogenic Nematode Steinernema carpocapsae Identifies the X-Chromosome.</title>
        <authorList>
            <person name="Serra L."/>
            <person name="Macchietto M."/>
            <person name="Macias-Munoz A."/>
            <person name="McGill C.J."/>
            <person name="Rodriguez I.M."/>
            <person name="Rodriguez B."/>
            <person name="Murad R."/>
            <person name="Mortazavi A."/>
        </authorList>
    </citation>
    <scope>NUCLEOTIDE SEQUENCE [LARGE SCALE GENOMIC DNA]</scope>
    <source>
        <strain evidence="2 3">ALL</strain>
    </source>
</reference>
<keyword evidence="1" id="KW-0472">Membrane</keyword>
<accession>A0A4U5M057</accession>
<evidence type="ECO:0000313" key="3">
    <source>
        <dbReference type="Proteomes" id="UP000298663"/>
    </source>
</evidence>
<keyword evidence="3" id="KW-1185">Reference proteome</keyword>
<feature type="transmembrane region" description="Helical" evidence="1">
    <location>
        <begin position="85"/>
        <end position="107"/>
    </location>
</feature>
<dbReference type="AlphaFoldDB" id="A0A4U5M057"/>
<organism evidence="2 3">
    <name type="scientific">Steinernema carpocapsae</name>
    <name type="common">Entomopathogenic nematode</name>
    <dbReference type="NCBI Taxonomy" id="34508"/>
    <lineage>
        <taxon>Eukaryota</taxon>
        <taxon>Metazoa</taxon>
        <taxon>Ecdysozoa</taxon>
        <taxon>Nematoda</taxon>
        <taxon>Chromadorea</taxon>
        <taxon>Rhabditida</taxon>
        <taxon>Tylenchina</taxon>
        <taxon>Panagrolaimomorpha</taxon>
        <taxon>Strongyloidoidea</taxon>
        <taxon>Steinernematidae</taxon>
        <taxon>Steinernema</taxon>
    </lineage>
</organism>
<evidence type="ECO:0000313" key="2">
    <source>
        <dbReference type="EMBL" id="TKR62000.1"/>
    </source>
</evidence>
<gene>
    <name evidence="2" type="ORF">L596_026022</name>
</gene>
<protein>
    <submittedName>
        <fullName evidence="2">Uncharacterized protein</fullName>
    </submittedName>
</protein>
<sequence>MIPSLLAPRVFARTSLLRAVLSVRTAVISATPKPSLKKLEMPRNEAGHFNYDRDFSRDKRFSNPQKKGDTPKRFLFRRLDHAFELYPLLFLLGIWFVLFCYTVYYSLEKVEVWLDRSTDQAPWDWERVRQSYWQKPTLLIDPENKMQTRIELMEKLQDEMVKEAKKRGTR</sequence>
<evidence type="ECO:0000256" key="1">
    <source>
        <dbReference type="SAM" id="Phobius"/>
    </source>
</evidence>
<proteinExistence type="predicted"/>
<dbReference type="Proteomes" id="UP000298663">
    <property type="component" value="Unassembled WGS sequence"/>
</dbReference>
<dbReference type="OrthoDB" id="5826678at2759"/>
<reference evidence="2 3" key="1">
    <citation type="journal article" date="2015" name="Genome Biol.">
        <title>Comparative genomics of Steinernema reveals deeply conserved gene regulatory networks.</title>
        <authorList>
            <person name="Dillman A.R."/>
            <person name="Macchietto M."/>
            <person name="Porter C.F."/>
            <person name="Rogers A."/>
            <person name="Williams B."/>
            <person name="Antoshechkin I."/>
            <person name="Lee M.M."/>
            <person name="Goodwin Z."/>
            <person name="Lu X."/>
            <person name="Lewis E.E."/>
            <person name="Goodrich-Blair H."/>
            <person name="Stock S.P."/>
            <person name="Adams B.J."/>
            <person name="Sternberg P.W."/>
            <person name="Mortazavi A."/>
        </authorList>
    </citation>
    <scope>NUCLEOTIDE SEQUENCE [LARGE SCALE GENOMIC DNA]</scope>
    <source>
        <strain evidence="2 3">ALL</strain>
    </source>
</reference>